<evidence type="ECO:0000256" key="1">
    <source>
        <dbReference type="SAM" id="MobiDB-lite"/>
    </source>
</evidence>
<comment type="caution">
    <text evidence="2">The sequence shown here is derived from an EMBL/GenBank/DDBJ whole genome shotgun (WGS) entry which is preliminary data.</text>
</comment>
<keyword evidence="3" id="KW-1185">Reference proteome</keyword>
<protein>
    <submittedName>
        <fullName evidence="2">Uncharacterized protein</fullName>
    </submittedName>
</protein>
<dbReference type="Proteomes" id="UP000607397">
    <property type="component" value="Unassembled WGS sequence"/>
</dbReference>
<accession>A0A8K1ZZC0</accession>
<evidence type="ECO:0000313" key="3">
    <source>
        <dbReference type="Proteomes" id="UP000607397"/>
    </source>
</evidence>
<gene>
    <name evidence="2" type="ORF">GS597_10275</name>
</gene>
<organism evidence="2 3">
    <name type="scientific">Petrachloros mirabilis ULC683</name>
    <dbReference type="NCBI Taxonomy" id="2781853"/>
    <lineage>
        <taxon>Bacteria</taxon>
        <taxon>Bacillati</taxon>
        <taxon>Cyanobacteriota</taxon>
        <taxon>Cyanophyceae</taxon>
        <taxon>Synechococcales</taxon>
        <taxon>Petrachlorosaceae</taxon>
        <taxon>Petrachloros</taxon>
        <taxon>Petrachloros mirabilis</taxon>
    </lineage>
</organism>
<sequence>MNPRLQNSSAQSSSGSVDPESHSFDFDLWASAVRSQMLEALEKSWTAGRSSRKPESHS</sequence>
<dbReference type="AlphaFoldDB" id="A0A8K1ZZC0"/>
<name>A0A8K1ZZC0_9CYAN</name>
<dbReference type="EMBL" id="WVIC01000018">
    <property type="protein sequence ID" value="NCJ06886.1"/>
    <property type="molecule type" value="Genomic_DNA"/>
</dbReference>
<feature type="region of interest" description="Disordered" evidence="1">
    <location>
        <begin position="1"/>
        <end position="22"/>
    </location>
</feature>
<reference evidence="2" key="1">
    <citation type="submission" date="2019-12" db="EMBL/GenBank/DDBJ databases">
        <title>High-Quality draft genome sequences of three cyanobacteria isolated from the limestone walls of the Old Cathedral of Coimbra.</title>
        <authorList>
            <person name="Tiago I."/>
            <person name="Soares F."/>
            <person name="Portugal A."/>
        </authorList>
    </citation>
    <scope>NUCLEOTIDE SEQUENCE [LARGE SCALE GENOMIC DNA]</scope>
    <source>
        <strain evidence="2">C</strain>
    </source>
</reference>
<dbReference type="RefSeq" id="WP_161825364.1">
    <property type="nucleotide sequence ID" value="NZ_WVIC01000018.1"/>
</dbReference>
<evidence type="ECO:0000313" key="2">
    <source>
        <dbReference type="EMBL" id="NCJ06886.1"/>
    </source>
</evidence>
<proteinExistence type="predicted"/>